<dbReference type="InterPro" id="IPR036170">
    <property type="entry name" value="YezG-like_sf"/>
</dbReference>
<protein>
    <submittedName>
        <fullName evidence="1">Uncharacterized protein</fullName>
    </submittedName>
</protein>
<dbReference type="SUPFAM" id="SSF160424">
    <property type="entry name" value="BH3703-like"/>
    <property type="match status" value="1"/>
</dbReference>
<reference evidence="1 2" key="1">
    <citation type="submission" date="2020-10" db="EMBL/GenBank/DDBJ databases">
        <title>Sequencing the genomes of 1000 actinobacteria strains.</title>
        <authorList>
            <person name="Klenk H.-P."/>
        </authorList>
    </citation>
    <scope>NUCLEOTIDE SEQUENCE [LARGE SCALE GENOMIC DNA]</scope>
    <source>
        <strain evidence="1 2">DSM 45157</strain>
    </source>
</reference>
<organism evidence="1 2">
    <name type="scientific">Nocardiopsis terrae</name>
    <dbReference type="NCBI Taxonomy" id="372655"/>
    <lineage>
        <taxon>Bacteria</taxon>
        <taxon>Bacillati</taxon>
        <taxon>Actinomycetota</taxon>
        <taxon>Actinomycetes</taxon>
        <taxon>Streptosporangiales</taxon>
        <taxon>Nocardiopsidaceae</taxon>
        <taxon>Nocardiopsis</taxon>
    </lineage>
</organism>
<accession>A0ABR9HFQ9</accession>
<evidence type="ECO:0000313" key="2">
    <source>
        <dbReference type="Proteomes" id="UP000598217"/>
    </source>
</evidence>
<proteinExistence type="predicted"/>
<name>A0ABR9HFQ9_9ACTN</name>
<gene>
    <name evidence="1" type="ORF">H4W79_002082</name>
</gene>
<sequence>MLGRKKGHMGPMEEQEAISAIAFDLSENLPDGWKYGRLFVMYMGEYGIMNTEVEKEDGEVVRIEVPGKFFPNTMELRAGMYKENQGTWFSWELMISNEGRFKSRFNYDDYPPFTFSPGARDFLDEIDLYPRSEEFTPDWLRENLEEARRED</sequence>
<dbReference type="RefSeq" id="WP_191270866.1">
    <property type="nucleotide sequence ID" value="NZ_BMXJ01000004.1"/>
</dbReference>
<comment type="caution">
    <text evidence="1">The sequence shown here is derived from an EMBL/GenBank/DDBJ whole genome shotgun (WGS) entry which is preliminary data.</text>
</comment>
<dbReference type="Proteomes" id="UP000598217">
    <property type="component" value="Unassembled WGS sequence"/>
</dbReference>
<keyword evidence="2" id="KW-1185">Reference proteome</keyword>
<dbReference type="EMBL" id="JADBDY010000001">
    <property type="protein sequence ID" value="MBE1457868.1"/>
    <property type="molecule type" value="Genomic_DNA"/>
</dbReference>
<evidence type="ECO:0000313" key="1">
    <source>
        <dbReference type="EMBL" id="MBE1457868.1"/>
    </source>
</evidence>